<comment type="caution">
    <text evidence="5">The sequence shown here is derived from an EMBL/GenBank/DDBJ whole genome shotgun (WGS) entry which is preliminary data.</text>
</comment>
<dbReference type="SUPFAM" id="SSF46894">
    <property type="entry name" value="C-terminal effector domain of the bipartite response regulators"/>
    <property type="match status" value="1"/>
</dbReference>
<keyword evidence="1" id="KW-0805">Transcription regulation</keyword>
<evidence type="ECO:0000256" key="2">
    <source>
        <dbReference type="ARBA" id="ARBA00023125"/>
    </source>
</evidence>
<evidence type="ECO:0000313" key="6">
    <source>
        <dbReference type="Proteomes" id="UP001260188"/>
    </source>
</evidence>
<evidence type="ECO:0000259" key="4">
    <source>
        <dbReference type="PROSITE" id="PS50043"/>
    </source>
</evidence>
<keyword evidence="6" id="KW-1185">Reference proteome</keyword>
<gene>
    <name evidence="5" type="ORF">QE367_001863</name>
</gene>
<dbReference type="PANTHER" id="PTHR44688:SF16">
    <property type="entry name" value="DNA-BINDING TRANSCRIPTIONAL ACTIVATOR DEVR_DOSR"/>
    <property type="match status" value="1"/>
</dbReference>
<sequence>MSVRSHETHRIVELLRQGTSVELVGIRWSGRSEILSQVRSTLADLDYIILNVVGTASHSPLEALRVALPPAYRRAVAEEGGTAAAISDALARYLSSGDSVVMIDDADLLDSASWSALIQLHRLLRRPIVASTLRRALTDPDEHLLIKAAHPVVQIALEGLRLDVLHSLLDERVDGSLAPSVSARIHMDSAGIPGLAVALLDGALAHGLIWRSGDQWVSGPALWSDDARGAYESVLYSYRPEIRDAVELLATTGTVEVTAAWALLGADLLEELEDNQLVRVTEVGADRRAMVAVHPPGLGDYFRNQPATARRRRILSHATDRLAHESSRLDTQTRALLLERLRPAGVPQRSASPTPAPLQLADVPAVSRMFTEAFDVQVGVARARWQEEGDPGAAVRYLGLLMTGPSDPREIEDVIGRCSELFYGTSRDHEAELTLRHFHSRWLLSRGADLSDVVRPLTEKIPTGFAYAEALDTLARAVRWELEGVTPDDERVLAARAAAGGLGADIAGVLLAACHLVSGRIADCITVLDDLDDELRPWLRVGVVLMRGLVLYTTGRVTELVDIAAAGAQRSISALDRIGFACHSYLGALGHLALGNLDEAQDALAILLTTGISAKTLYFSPDRAVLVLMAVISTRAGHESAASGYREHAAQIAGASDGMVLSDLRWTEAFSVAVSGATEVAAEIFAEVTGDARRRGYGLAADLAMLASLYIHYDPELAAQVADQPQRLGGPMYAIFLEARAAAHAQDPARVEAAARGLRSEGMATEALKYFNLAAHLYRDHGDNDRAAACREAARELADTNVRRTRRDRTAMLLTPREREIVQLIAADMSNGDIAAKLVLSVRTVENHIRNIRRKTGASTRGEIVALASTNKR</sequence>
<evidence type="ECO:0000313" key="5">
    <source>
        <dbReference type="EMBL" id="MDR6167659.1"/>
    </source>
</evidence>
<dbReference type="InterPro" id="IPR000792">
    <property type="entry name" value="Tscrpt_reg_LuxR_C"/>
</dbReference>
<dbReference type="Gene3D" id="1.10.10.10">
    <property type="entry name" value="Winged helix-like DNA-binding domain superfamily/Winged helix DNA-binding domain"/>
    <property type="match status" value="1"/>
</dbReference>
<keyword evidence="3" id="KW-0804">Transcription</keyword>
<dbReference type="Pfam" id="PF00196">
    <property type="entry name" value="GerE"/>
    <property type="match status" value="1"/>
</dbReference>
<dbReference type="SMART" id="SM00421">
    <property type="entry name" value="HTH_LUXR"/>
    <property type="match status" value="1"/>
</dbReference>
<dbReference type="SUPFAM" id="SSF52540">
    <property type="entry name" value="P-loop containing nucleoside triphosphate hydrolases"/>
    <property type="match status" value="1"/>
</dbReference>
<dbReference type="Proteomes" id="UP001260188">
    <property type="component" value="Unassembled WGS sequence"/>
</dbReference>
<dbReference type="GO" id="GO:0003677">
    <property type="term" value="F:DNA binding"/>
    <property type="evidence" value="ECO:0007669"/>
    <property type="project" value="UniProtKB-KW"/>
</dbReference>
<evidence type="ECO:0000256" key="1">
    <source>
        <dbReference type="ARBA" id="ARBA00023015"/>
    </source>
</evidence>
<dbReference type="InterPro" id="IPR036388">
    <property type="entry name" value="WH-like_DNA-bd_sf"/>
</dbReference>
<dbReference type="RefSeq" id="WP_309666278.1">
    <property type="nucleotide sequence ID" value="NZ_JAVIZA010000001.1"/>
</dbReference>
<protein>
    <submittedName>
        <fullName evidence="5">DNA-binding CsgD family transcriptional regulator</fullName>
    </submittedName>
</protein>
<dbReference type="PROSITE" id="PS50043">
    <property type="entry name" value="HTH_LUXR_2"/>
    <property type="match status" value="1"/>
</dbReference>
<name>A0ABU1I3X6_9MICO</name>
<dbReference type="PRINTS" id="PR00038">
    <property type="entry name" value="HTHLUXR"/>
</dbReference>
<organism evidence="5 6">
    <name type="scientific">Microbacterium paludicola</name>
    <dbReference type="NCBI Taxonomy" id="300019"/>
    <lineage>
        <taxon>Bacteria</taxon>
        <taxon>Bacillati</taxon>
        <taxon>Actinomycetota</taxon>
        <taxon>Actinomycetes</taxon>
        <taxon>Micrococcales</taxon>
        <taxon>Microbacteriaceae</taxon>
        <taxon>Microbacterium</taxon>
    </lineage>
</organism>
<reference evidence="5 6" key="1">
    <citation type="submission" date="2023-08" db="EMBL/GenBank/DDBJ databases">
        <title>Functional and genomic diversity of the sorghum phyllosphere microbiome.</title>
        <authorList>
            <person name="Shade A."/>
        </authorList>
    </citation>
    <scope>NUCLEOTIDE SEQUENCE [LARGE SCALE GENOMIC DNA]</scope>
    <source>
        <strain evidence="5 6">SORGH_AS_0919</strain>
    </source>
</reference>
<accession>A0ABU1I3X6</accession>
<dbReference type="PROSITE" id="PS00622">
    <property type="entry name" value="HTH_LUXR_1"/>
    <property type="match status" value="1"/>
</dbReference>
<feature type="domain" description="HTH luxR-type" evidence="4">
    <location>
        <begin position="807"/>
        <end position="872"/>
    </location>
</feature>
<dbReference type="InterPro" id="IPR016032">
    <property type="entry name" value="Sig_transdc_resp-reg_C-effctor"/>
</dbReference>
<keyword evidence="2 5" id="KW-0238">DNA-binding</keyword>
<dbReference type="CDD" id="cd06170">
    <property type="entry name" value="LuxR_C_like"/>
    <property type="match status" value="1"/>
</dbReference>
<dbReference type="PANTHER" id="PTHR44688">
    <property type="entry name" value="DNA-BINDING TRANSCRIPTIONAL ACTIVATOR DEVR_DOSR"/>
    <property type="match status" value="1"/>
</dbReference>
<proteinExistence type="predicted"/>
<dbReference type="EMBL" id="JAVIZA010000001">
    <property type="protein sequence ID" value="MDR6167659.1"/>
    <property type="molecule type" value="Genomic_DNA"/>
</dbReference>
<evidence type="ECO:0000256" key="3">
    <source>
        <dbReference type="ARBA" id="ARBA00023163"/>
    </source>
</evidence>
<dbReference type="InterPro" id="IPR027417">
    <property type="entry name" value="P-loop_NTPase"/>
</dbReference>